<accession>E6JYU6</accession>
<keyword evidence="2" id="KW-1185">Reference proteome</keyword>
<dbReference type="AlphaFoldDB" id="E6JYU6"/>
<proteinExistence type="predicted"/>
<dbReference type="eggNOG" id="ENOG5030AAW">
    <property type="taxonomic scope" value="Bacteria"/>
</dbReference>
<name>E6JYU6_PARDN</name>
<organism evidence="1 2">
    <name type="scientific">Parascardovia denticolens DSM 10105 = JCM 12538</name>
    <dbReference type="NCBI Taxonomy" id="864564"/>
    <lineage>
        <taxon>Bacteria</taxon>
        <taxon>Bacillati</taxon>
        <taxon>Actinomycetota</taxon>
        <taxon>Actinomycetes</taxon>
        <taxon>Bifidobacteriales</taxon>
        <taxon>Bifidobacteriaceae</taxon>
        <taxon>Parascardovia</taxon>
    </lineage>
</organism>
<dbReference type="HOGENOM" id="CLU_044813_0_0_11"/>
<gene>
    <name evidence="1" type="ORF">HMPREF0620_0886</name>
</gene>
<protein>
    <submittedName>
        <fullName evidence="1">Uncharacterized protein</fullName>
    </submittedName>
</protein>
<evidence type="ECO:0000313" key="2">
    <source>
        <dbReference type="Proteomes" id="UP000004946"/>
    </source>
</evidence>
<reference evidence="1 2" key="1">
    <citation type="submission" date="2010-12" db="EMBL/GenBank/DDBJ databases">
        <authorList>
            <person name="Muzny D."/>
            <person name="Qin X."/>
            <person name="Buhay C."/>
            <person name="Dugan-Rocha S."/>
            <person name="Ding Y."/>
            <person name="Chen G."/>
            <person name="Hawes A."/>
            <person name="Holder M."/>
            <person name="Jhangiani S."/>
            <person name="Johnson A."/>
            <person name="Khan Z."/>
            <person name="Li Z."/>
            <person name="Liu W."/>
            <person name="Liu X."/>
            <person name="Perez L."/>
            <person name="Shen H."/>
            <person name="Wang Q."/>
            <person name="Watt J."/>
            <person name="Xi L."/>
            <person name="Xin Y."/>
            <person name="Zhou J."/>
            <person name="Deng J."/>
            <person name="Jiang H."/>
            <person name="Liu Y."/>
            <person name="Qu J."/>
            <person name="Song X.-Z."/>
            <person name="Zhang L."/>
            <person name="Villasana D."/>
            <person name="Johnson A."/>
            <person name="Liu J."/>
            <person name="Liyanage D."/>
            <person name="Lorensuhewa L."/>
            <person name="Robinson T."/>
            <person name="Song A."/>
            <person name="Song B.-B."/>
            <person name="Dinh H."/>
            <person name="Thornton R."/>
            <person name="Coyle M."/>
            <person name="Francisco L."/>
            <person name="Jackson L."/>
            <person name="Javaid M."/>
            <person name="Korchina V."/>
            <person name="Kovar C."/>
            <person name="Mata R."/>
            <person name="Mathew T."/>
            <person name="Ngo R."/>
            <person name="Nguyen L."/>
            <person name="Nguyen N."/>
            <person name="Okwuonu G."/>
            <person name="Ongeri F."/>
            <person name="Pham C."/>
            <person name="Simmons D."/>
            <person name="Wilczek-Boney K."/>
            <person name="Hale W."/>
            <person name="Jakkamsetti A."/>
            <person name="Pham P."/>
            <person name="Ruth R."/>
            <person name="San Lucas F."/>
            <person name="Warren J."/>
            <person name="Zhang J."/>
            <person name="Zhao Z."/>
            <person name="Zhou C."/>
            <person name="Zhu D."/>
            <person name="Lee S."/>
            <person name="Bess C."/>
            <person name="Blankenburg K."/>
            <person name="Forbes L."/>
            <person name="Fu Q."/>
            <person name="Gubbala S."/>
            <person name="Hirani K."/>
            <person name="Jayaseelan J.C."/>
            <person name="Lara F."/>
            <person name="Munidasa M."/>
            <person name="Palculict T."/>
            <person name="Patil S."/>
            <person name="Pu L.-L."/>
            <person name="Saada N."/>
            <person name="Tang L."/>
            <person name="Weissenberger G."/>
            <person name="Zhu Y."/>
            <person name="Hemphill L."/>
            <person name="Shang Y."/>
            <person name="Youmans B."/>
            <person name="Ayvaz T."/>
            <person name="Ross M."/>
            <person name="Santibanez J."/>
            <person name="Aqrawi P."/>
            <person name="Gross S."/>
            <person name="Joshi V."/>
            <person name="Fowler G."/>
            <person name="Nazareth L."/>
            <person name="Reid J."/>
            <person name="Worley K."/>
            <person name="Petrosino J."/>
            <person name="Highlander S."/>
            <person name="Gibbs R."/>
        </authorList>
    </citation>
    <scope>NUCLEOTIDE SEQUENCE [LARGE SCALE GENOMIC DNA]</scope>
    <source>
        <strain evidence="1 2">DSM 10105</strain>
    </source>
</reference>
<evidence type="ECO:0000313" key="1">
    <source>
        <dbReference type="EMBL" id="EFT83881.1"/>
    </source>
</evidence>
<dbReference type="Proteomes" id="UP000004946">
    <property type="component" value="Chromosome"/>
</dbReference>
<sequence>MVTEGNESLSVSYFTQKGAHMGIDLKKLADDTGKNIHKGLSDAGKNLRKAASKTGETVKWAAKDPAKAASTAVRSAGNAVRSAGNAAEDFVDNTKKNGFLNAGLRKHAVKDYNQAVSLYTEKAKETQEASTKFYELRNNALLHVRLAESHINSLANTPKKFETDLQEIRWEIEDFTAKTHEITEAEKEAKMAGEAAGIGSTVSALGVAVATLGPTAAMGIATTFGTASTGAAIATLSGAAAENAALAWLGGGALAAGGGGMAAGDALLALAGPVGWAIAGVALAGAVAAGNHAAKKNQTDAQKAIEERERREVIIRNLELVLDKIHSLYELTQEQISLVDQVNAKVKGLDYQLFNQKEKEEAGILVNHALVLAQLINQEIQTEEPSDKPAEKEESHAE</sequence>
<comment type="caution">
    <text evidence="1">The sequence shown here is derived from an EMBL/GenBank/DDBJ whole genome shotgun (WGS) entry which is preliminary data.</text>
</comment>
<dbReference type="EMBL" id="AEON01000001">
    <property type="protein sequence ID" value="EFT83881.1"/>
    <property type="molecule type" value="Genomic_DNA"/>
</dbReference>